<evidence type="ECO:0000256" key="2">
    <source>
        <dbReference type="SAM" id="MobiDB-lite"/>
    </source>
</evidence>
<accession>A0A4Z2ERE2</accession>
<evidence type="ECO:0000256" key="1">
    <source>
        <dbReference type="SAM" id="Coils"/>
    </source>
</evidence>
<feature type="compositionally biased region" description="Low complexity" evidence="2">
    <location>
        <begin position="605"/>
        <end position="617"/>
    </location>
</feature>
<feature type="region of interest" description="Disordered" evidence="2">
    <location>
        <begin position="306"/>
        <end position="338"/>
    </location>
</feature>
<dbReference type="EMBL" id="SRLO01003428">
    <property type="protein sequence ID" value="TNN31477.1"/>
    <property type="molecule type" value="Genomic_DNA"/>
</dbReference>
<reference evidence="3 4" key="1">
    <citation type="submission" date="2019-03" db="EMBL/GenBank/DDBJ databases">
        <title>First draft genome of Liparis tanakae, snailfish: a comprehensive survey of snailfish specific genes.</title>
        <authorList>
            <person name="Kim W."/>
            <person name="Song I."/>
            <person name="Jeong J.-H."/>
            <person name="Kim D."/>
            <person name="Kim S."/>
            <person name="Ryu S."/>
            <person name="Song J.Y."/>
            <person name="Lee S.K."/>
        </authorList>
    </citation>
    <scope>NUCLEOTIDE SEQUENCE [LARGE SCALE GENOMIC DNA]</scope>
    <source>
        <tissue evidence="3">Muscle</tissue>
    </source>
</reference>
<feature type="region of interest" description="Disordered" evidence="2">
    <location>
        <begin position="240"/>
        <end position="271"/>
    </location>
</feature>
<sequence>MQGGTTPRKRKAPPPPRSPLQVQGLPPSPQPRSPAPPAKPPGRQPPSPSPRPTETQRSAQAAEDEEVFEEIRRLRLERGRLLQRIKAFELQQQSALSALEELKQRLKETEAERDKLLEELKGGHGVGASDSEDMDEMFDFPEKLLSKRSRASPAQDEATSRGDADSANPSPLPGDHGAVAELRKQIEELASQNSELVLKVQMLEMFEKDDTDMQSSSSDFVPIVQYETLRKEFEVLQERLSAARASDEASSVAEDGGDEKSQGGGADAASVEALKKKLRGLKEQLASSQSELKELKEQMRLGVLSVECGEGDTAAAGAGATEEEEEEEEEGPDDEAQQLRARVTELEEELAKRLTQAGGQSSRDRATIKQLTEKVEELRAAPSQRESAEEEGGERDGEGGKAAECLRRKVAELEAALAEGGTSGKDGGAARDGAQVRRLQERLGELEDELRKSVPRSELEEVQVTLGLQCEQLARERVDVARRLNNALLDLERLRPPPRGEDDEEEEEEEEEEEHSESSVPSGISERSRRSVAAVREELEVARQEAAQALDCLCAERECRAQDALQLKDAVPLSKHREALSAVSEQLAQTLQELQEEKSLRGQAEEQAAGLEASLQAMQEAVPKEEHEKVKVSRKHNQWDDDTGVAAQPK</sequence>
<feature type="compositionally biased region" description="Basic and acidic residues" evidence="2">
    <location>
        <begin position="490"/>
        <end position="500"/>
    </location>
</feature>
<feature type="compositionally biased region" description="Basic and acidic residues" evidence="2">
    <location>
        <begin position="394"/>
        <end position="403"/>
    </location>
</feature>
<dbReference type="AlphaFoldDB" id="A0A4Z2ERE2"/>
<feature type="compositionally biased region" description="Basic and acidic residues" evidence="2">
    <location>
        <begin position="362"/>
        <end position="379"/>
    </location>
</feature>
<dbReference type="Proteomes" id="UP000314294">
    <property type="component" value="Unassembled WGS sequence"/>
</dbReference>
<feature type="compositionally biased region" description="Pro residues" evidence="2">
    <location>
        <begin position="26"/>
        <end position="51"/>
    </location>
</feature>
<keyword evidence="4" id="KW-1185">Reference proteome</keyword>
<feature type="region of interest" description="Disordered" evidence="2">
    <location>
        <begin position="350"/>
        <end position="403"/>
    </location>
</feature>
<feature type="coiled-coil region" evidence="1">
    <location>
        <begin position="271"/>
        <end position="298"/>
    </location>
</feature>
<evidence type="ECO:0000313" key="3">
    <source>
        <dbReference type="EMBL" id="TNN31477.1"/>
    </source>
</evidence>
<proteinExistence type="predicted"/>
<name>A0A4Z2ERE2_9TELE</name>
<feature type="compositionally biased region" description="Basic and acidic residues" evidence="2">
    <location>
        <begin position="622"/>
        <end position="631"/>
    </location>
</feature>
<keyword evidence="1" id="KW-0175">Coiled coil</keyword>
<feature type="region of interest" description="Disordered" evidence="2">
    <location>
        <begin position="598"/>
        <end position="650"/>
    </location>
</feature>
<dbReference type="OrthoDB" id="341259at2759"/>
<feature type="compositionally biased region" description="Low complexity" evidence="2">
    <location>
        <begin position="311"/>
        <end position="320"/>
    </location>
</feature>
<feature type="region of interest" description="Disordered" evidence="2">
    <location>
        <begin position="114"/>
        <end position="186"/>
    </location>
</feature>
<feature type="region of interest" description="Disordered" evidence="2">
    <location>
        <begin position="487"/>
        <end position="531"/>
    </location>
</feature>
<evidence type="ECO:0000313" key="4">
    <source>
        <dbReference type="Proteomes" id="UP000314294"/>
    </source>
</evidence>
<feature type="compositionally biased region" description="Acidic residues" evidence="2">
    <location>
        <begin position="130"/>
        <end position="139"/>
    </location>
</feature>
<protein>
    <submittedName>
        <fullName evidence="3">Ankyrin repeat domain-containing protein 24</fullName>
    </submittedName>
</protein>
<feature type="region of interest" description="Disordered" evidence="2">
    <location>
        <begin position="1"/>
        <end position="66"/>
    </location>
</feature>
<feature type="compositionally biased region" description="Acidic residues" evidence="2">
    <location>
        <begin position="501"/>
        <end position="515"/>
    </location>
</feature>
<feature type="compositionally biased region" description="Acidic residues" evidence="2">
    <location>
        <begin position="321"/>
        <end position="336"/>
    </location>
</feature>
<feature type="region of interest" description="Disordered" evidence="2">
    <location>
        <begin position="417"/>
        <end position="436"/>
    </location>
</feature>
<comment type="caution">
    <text evidence="3">The sequence shown here is derived from an EMBL/GenBank/DDBJ whole genome shotgun (WGS) entry which is preliminary data.</text>
</comment>
<organism evidence="3 4">
    <name type="scientific">Liparis tanakae</name>
    <name type="common">Tanaka's snailfish</name>
    <dbReference type="NCBI Taxonomy" id="230148"/>
    <lineage>
        <taxon>Eukaryota</taxon>
        <taxon>Metazoa</taxon>
        <taxon>Chordata</taxon>
        <taxon>Craniata</taxon>
        <taxon>Vertebrata</taxon>
        <taxon>Euteleostomi</taxon>
        <taxon>Actinopterygii</taxon>
        <taxon>Neopterygii</taxon>
        <taxon>Teleostei</taxon>
        <taxon>Neoteleostei</taxon>
        <taxon>Acanthomorphata</taxon>
        <taxon>Eupercaria</taxon>
        <taxon>Perciformes</taxon>
        <taxon>Cottioidei</taxon>
        <taxon>Cottales</taxon>
        <taxon>Liparidae</taxon>
        <taxon>Liparis</taxon>
    </lineage>
</organism>
<gene>
    <name evidence="3" type="primary">Ankrd24</name>
    <name evidence="3" type="ORF">EYF80_058371</name>
</gene>